<proteinExistence type="inferred from homology"/>
<comment type="caution">
    <text evidence="3">The sequence shown here is derived from an EMBL/GenBank/DDBJ whole genome shotgun (WGS) entry which is preliminary data.</text>
</comment>
<feature type="domain" description="Capsule synthesis protein CapA" evidence="2">
    <location>
        <begin position="178"/>
        <end position="434"/>
    </location>
</feature>
<comment type="similarity">
    <text evidence="1">Belongs to the CapA family.</text>
</comment>
<sequence>MNTENIKFMENLINELTEMDEEKIKRALEPFYNGTWKLPDAGNLKEKKIVEYLLKRLENLDKKVIAETLKAALEESRKEKSSIENLDPKLNRDIDKREIMRAVVLFCSYIFYDQFHYPQPQVGEYDIAGSKFEKLKWLYRYWFNQLEVAEKGSELEDYFRSQSLDFTLHDFRVESRVSLTSAGDLLAVDVLTPEHTPHLFDGIQDFYDSADVVCANLESTVDKNRPIGRTQEKGQPARMNTGEAMFRKFREEGGINYFSTANNHALDWGEQGVLTTLNVLKQSGAYHSGTNNNLTEQEDVLVIEKSGIKIAMLSYTFDVNGNKFPDGKSYLVNEVRFNDEECDLSMVKKHVARAKERKADMIIACCHWGWEFEMYPHRNVVHVARSILASGVDVILGNHPHVSQPMEHVSPLNKSLDYPNGLVVYGYGDFVSYHPESRNSKIAYMTKFDIVKGRFGVNGATETRITNLKMLPIYILNEKLSDGSYDCRILKFKEVYAHPEKYGLTELERSRLPHLNDVVLHEILLPKEHAGLLVE</sequence>
<dbReference type="RefSeq" id="WP_253060319.1">
    <property type="nucleotide sequence ID" value="NZ_JAMXWM010000005.1"/>
</dbReference>
<dbReference type="InterPro" id="IPR052169">
    <property type="entry name" value="CW_Biosynth-Accessory"/>
</dbReference>
<dbReference type="SMART" id="SM00854">
    <property type="entry name" value="PGA_cap"/>
    <property type="match status" value="1"/>
</dbReference>
<evidence type="ECO:0000313" key="3">
    <source>
        <dbReference type="EMBL" id="MFD2693471.1"/>
    </source>
</evidence>
<name>A0ABW5S114_9BACL</name>
<dbReference type="SUPFAM" id="SSF56300">
    <property type="entry name" value="Metallo-dependent phosphatases"/>
    <property type="match status" value="1"/>
</dbReference>
<keyword evidence="4" id="KW-1185">Reference proteome</keyword>
<dbReference type="CDD" id="cd07381">
    <property type="entry name" value="MPP_CapA"/>
    <property type="match status" value="1"/>
</dbReference>
<evidence type="ECO:0000259" key="2">
    <source>
        <dbReference type="SMART" id="SM00854"/>
    </source>
</evidence>
<evidence type="ECO:0000313" key="4">
    <source>
        <dbReference type="Proteomes" id="UP001597399"/>
    </source>
</evidence>
<dbReference type="Pfam" id="PF09587">
    <property type="entry name" value="PGA_cap"/>
    <property type="match status" value="1"/>
</dbReference>
<dbReference type="Proteomes" id="UP001597399">
    <property type="component" value="Unassembled WGS sequence"/>
</dbReference>
<gene>
    <name evidence="3" type="ORF">ACFSUE_07510</name>
</gene>
<dbReference type="InterPro" id="IPR019079">
    <property type="entry name" value="Capsule_synth_CapA"/>
</dbReference>
<accession>A0ABW5S114</accession>
<organism evidence="3 4">
    <name type="scientific">Sporolactobacillus shoreicorticis</name>
    <dbReference type="NCBI Taxonomy" id="1923877"/>
    <lineage>
        <taxon>Bacteria</taxon>
        <taxon>Bacillati</taxon>
        <taxon>Bacillota</taxon>
        <taxon>Bacilli</taxon>
        <taxon>Bacillales</taxon>
        <taxon>Sporolactobacillaceae</taxon>
        <taxon>Sporolactobacillus</taxon>
    </lineage>
</organism>
<dbReference type="InterPro" id="IPR029052">
    <property type="entry name" value="Metallo-depent_PP-like"/>
</dbReference>
<dbReference type="Gene3D" id="3.60.21.10">
    <property type="match status" value="1"/>
</dbReference>
<protein>
    <submittedName>
        <fullName evidence="3">CapA family protein</fullName>
    </submittedName>
</protein>
<dbReference type="PANTHER" id="PTHR33393:SF12">
    <property type="entry name" value="CAPSULE BIOSYNTHESIS PROTEIN CAPA"/>
    <property type="match status" value="1"/>
</dbReference>
<dbReference type="EMBL" id="JBHUMQ010000017">
    <property type="protein sequence ID" value="MFD2693471.1"/>
    <property type="molecule type" value="Genomic_DNA"/>
</dbReference>
<reference evidence="4" key="1">
    <citation type="journal article" date="2019" name="Int. J. Syst. Evol. Microbiol.">
        <title>The Global Catalogue of Microorganisms (GCM) 10K type strain sequencing project: providing services to taxonomists for standard genome sequencing and annotation.</title>
        <authorList>
            <consortium name="The Broad Institute Genomics Platform"/>
            <consortium name="The Broad Institute Genome Sequencing Center for Infectious Disease"/>
            <person name="Wu L."/>
            <person name="Ma J."/>
        </authorList>
    </citation>
    <scope>NUCLEOTIDE SEQUENCE [LARGE SCALE GENOMIC DNA]</scope>
    <source>
        <strain evidence="4">TISTR 2466</strain>
    </source>
</reference>
<evidence type="ECO:0000256" key="1">
    <source>
        <dbReference type="ARBA" id="ARBA00005662"/>
    </source>
</evidence>
<dbReference type="PANTHER" id="PTHR33393">
    <property type="entry name" value="POLYGLUTAMINE SYNTHESIS ACCESSORY PROTEIN RV0574C-RELATED"/>
    <property type="match status" value="1"/>
</dbReference>